<reference evidence="1" key="1">
    <citation type="submission" date="2023-04" db="EMBL/GenBank/DDBJ databases">
        <authorList>
            <consortium name="ELIXIR-Norway"/>
        </authorList>
    </citation>
    <scope>NUCLEOTIDE SEQUENCE [LARGE SCALE GENOMIC DNA]</scope>
</reference>
<keyword evidence="2" id="KW-1185">Reference proteome</keyword>
<organism evidence="1 2">
    <name type="scientific">Rangifer tarandus platyrhynchus</name>
    <name type="common">Svalbard reindeer</name>
    <dbReference type="NCBI Taxonomy" id="3082113"/>
    <lineage>
        <taxon>Eukaryota</taxon>
        <taxon>Metazoa</taxon>
        <taxon>Chordata</taxon>
        <taxon>Craniata</taxon>
        <taxon>Vertebrata</taxon>
        <taxon>Euteleostomi</taxon>
        <taxon>Mammalia</taxon>
        <taxon>Eutheria</taxon>
        <taxon>Laurasiatheria</taxon>
        <taxon>Artiodactyla</taxon>
        <taxon>Ruminantia</taxon>
        <taxon>Pecora</taxon>
        <taxon>Cervidae</taxon>
        <taxon>Odocoileinae</taxon>
        <taxon>Rangifer</taxon>
    </lineage>
</organism>
<accession>A0ABN8ZYN7</accession>
<evidence type="ECO:0000313" key="1">
    <source>
        <dbReference type="EMBL" id="CAI9177693.1"/>
    </source>
</evidence>
<dbReference type="EMBL" id="OX459943">
    <property type="protein sequence ID" value="CAI9177693.1"/>
    <property type="molecule type" value="Genomic_DNA"/>
</dbReference>
<protein>
    <submittedName>
        <fullName evidence="1">Uncharacterized protein</fullName>
    </submittedName>
</protein>
<dbReference type="Proteomes" id="UP001176941">
    <property type="component" value="Chromosome 7"/>
</dbReference>
<proteinExistence type="predicted"/>
<evidence type="ECO:0000313" key="2">
    <source>
        <dbReference type="Proteomes" id="UP001176941"/>
    </source>
</evidence>
<gene>
    <name evidence="1" type="ORF">MRATA1EN1_LOCUS26655</name>
</gene>
<name>A0ABN8ZYN7_RANTA</name>
<sequence length="108" mass="12603">MFTNFQAKALDLGDRERVHQTLPKLKLLARLVWRHEMRSKTVCRSPRHWNNKQRNVFCASGPQLPHPRHAHNPPGIVSWQGKPDLAFVAKLQEGLPFKYMNKRIRNTG</sequence>